<feature type="binding site" evidence="12">
    <location>
        <position position="78"/>
    </location>
    <ligand>
        <name>S-adenosyl-L-methionine</name>
        <dbReference type="ChEBI" id="CHEBI:59789"/>
    </ligand>
</feature>
<dbReference type="GO" id="GO:0046872">
    <property type="term" value="F:metal ion binding"/>
    <property type="evidence" value="ECO:0007669"/>
    <property type="project" value="UniProtKB-KW"/>
</dbReference>
<keyword evidence="8 12" id="KW-0342">GTP-binding</keyword>
<proteinExistence type="inferred from homology"/>
<dbReference type="EMBL" id="CADCTO010000293">
    <property type="protein sequence ID" value="CAA9257936.1"/>
    <property type="molecule type" value="Genomic_DNA"/>
</dbReference>
<feature type="binding site" evidence="12">
    <location>
        <position position="268"/>
    </location>
    <ligand>
        <name>[4Fe-4S] cluster</name>
        <dbReference type="ChEBI" id="CHEBI:49883"/>
        <label>2</label>
        <note>4Fe-4S-substrate</note>
    </ligand>
</feature>
<evidence type="ECO:0000256" key="6">
    <source>
        <dbReference type="ARBA" id="ARBA00023004"/>
    </source>
</evidence>
<comment type="catalytic activity">
    <reaction evidence="11 12">
        <text>GTP + AH2 + S-adenosyl-L-methionine = (8S)-3',8-cyclo-7,8-dihydroguanosine 5'-triphosphate + 5'-deoxyadenosine + L-methionine + A + H(+)</text>
        <dbReference type="Rhea" id="RHEA:49576"/>
        <dbReference type="ChEBI" id="CHEBI:13193"/>
        <dbReference type="ChEBI" id="CHEBI:15378"/>
        <dbReference type="ChEBI" id="CHEBI:17319"/>
        <dbReference type="ChEBI" id="CHEBI:17499"/>
        <dbReference type="ChEBI" id="CHEBI:37565"/>
        <dbReference type="ChEBI" id="CHEBI:57844"/>
        <dbReference type="ChEBI" id="CHEBI:59789"/>
        <dbReference type="ChEBI" id="CHEBI:131766"/>
        <dbReference type="EC" id="4.1.99.22"/>
    </reaction>
</comment>
<evidence type="ECO:0000256" key="10">
    <source>
        <dbReference type="ARBA" id="ARBA00023239"/>
    </source>
</evidence>
<dbReference type="CDD" id="cd21117">
    <property type="entry name" value="Twitch_MoaA"/>
    <property type="match status" value="1"/>
</dbReference>
<feature type="binding site" evidence="12">
    <location>
        <position position="129"/>
    </location>
    <ligand>
        <name>S-adenosyl-L-methionine</name>
        <dbReference type="ChEBI" id="CHEBI:59789"/>
    </ligand>
</feature>
<feature type="binding site" evidence="12">
    <location>
        <position position="200"/>
    </location>
    <ligand>
        <name>S-adenosyl-L-methionine</name>
        <dbReference type="ChEBI" id="CHEBI:59789"/>
    </ligand>
</feature>
<feature type="binding site" evidence="12">
    <location>
        <position position="74"/>
    </location>
    <ligand>
        <name>GTP</name>
        <dbReference type="ChEBI" id="CHEBI:37565"/>
    </ligand>
</feature>
<dbReference type="InterPro" id="IPR000385">
    <property type="entry name" value="MoaA_NifB_PqqE_Fe-S-bd_CS"/>
</dbReference>
<dbReference type="Pfam" id="PF04055">
    <property type="entry name" value="Radical_SAM"/>
    <property type="match status" value="1"/>
</dbReference>
<dbReference type="GO" id="GO:0006777">
    <property type="term" value="P:Mo-molybdopterin cofactor biosynthetic process"/>
    <property type="evidence" value="ECO:0007669"/>
    <property type="project" value="UniProtKB-UniRule"/>
</dbReference>
<dbReference type="InterPro" id="IPR013483">
    <property type="entry name" value="MoaA"/>
</dbReference>
<dbReference type="Gene3D" id="3.20.20.70">
    <property type="entry name" value="Aldolase class I"/>
    <property type="match status" value="1"/>
</dbReference>
<comment type="pathway">
    <text evidence="12">Cofactor biosynthesis; molybdopterin biosynthesis.</text>
</comment>
<dbReference type="InterPro" id="IPR040064">
    <property type="entry name" value="MoaA-like"/>
</dbReference>
<protein>
    <recommendedName>
        <fullName evidence="1 12">GTP 3',8-cyclase</fullName>
        <ecNumber evidence="1 12">4.1.99.22</ecNumber>
    </recommendedName>
    <alternativeName>
        <fullName evidence="12">Molybdenum cofactor biosynthesis protein A</fullName>
    </alternativeName>
</protein>
<dbReference type="SFLD" id="SFLDG01386">
    <property type="entry name" value="main_SPASM_domain-containing"/>
    <property type="match status" value="1"/>
</dbReference>
<dbReference type="SFLD" id="SFLDG01067">
    <property type="entry name" value="SPASM/twitch_domain_containing"/>
    <property type="match status" value="1"/>
</dbReference>
<dbReference type="PANTHER" id="PTHR22960:SF0">
    <property type="entry name" value="MOLYBDENUM COFACTOR BIOSYNTHESIS PROTEIN 1"/>
    <property type="match status" value="1"/>
</dbReference>
<dbReference type="GO" id="GO:1904047">
    <property type="term" value="F:S-adenosyl-L-methionine binding"/>
    <property type="evidence" value="ECO:0007669"/>
    <property type="project" value="UniProtKB-UniRule"/>
</dbReference>
<dbReference type="EC" id="4.1.99.22" evidence="1 12"/>
<dbReference type="GO" id="GO:0051539">
    <property type="term" value="F:4 iron, 4 sulfur cluster binding"/>
    <property type="evidence" value="ECO:0007669"/>
    <property type="project" value="UniProtKB-UniRule"/>
</dbReference>
<keyword evidence="7 12" id="KW-0411">Iron-sulfur</keyword>
<feature type="binding site" evidence="12">
    <location>
        <position position="35"/>
    </location>
    <ligand>
        <name>[4Fe-4S] cluster</name>
        <dbReference type="ChEBI" id="CHEBI:49883"/>
        <label>1</label>
        <note>4Fe-4S-S-AdoMet</note>
    </ligand>
</feature>
<dbReference type="InterPro" id="IPR058240">
    <property type="entry name" value="rSAM_sf"/>
</dbReference>
<feature type="binding site" evidence="12">
    <location>
        <position position="24"/>
    </location>
    <ligand>
        <name>GTP</name>
        <dbReference type="ChEBI" id="CHEBI:37565"/>
    </ligand>
</feature>
<evidence type="ECO:0000256" key="3">
    <source>
        <dbReference type="ARBA" id="ARBA00022691"/>
    </source>
</evidence>
<feature type="binding site" evidence="12">
    <location>
        <position position="105"/>
    </location>
    <ligand>
        <name>GTP</name>
        <dbReference type="ChEBI" id="CHEBI:37565"/>
    </ligand>
</feature>
<keyword evidence="9 12" id="KW-0501">Molybdenum cofactor biosynthesis</keyword>
<sequence>MPATLPLAENAVTDPFGRRIEYLRVSLTDRCNLRCVYCMPEAGVPYEDLDNVLSFDEIERVVRVLGAAGLRKVRLTGGEPLVRKNVPELAARLVRVPGIREVTITTNGILLPRDADGLFAAGIRRVNLSMDTMRPERFVEIARRPEYARAWEGVEAALRVGFDPVKLNCVVMRGINDDEILDFARLTVDRPLSVRFLEYMPIGMVSPPQWKARYVSNEAVLDRLRAAFPDLAPLSDEQGSTSRNFRIPGARGTVGVINPISHRFCDGCNRLRLTANGKLIPCLSDNYEYDLMAPLRAGSTDGEILQHARDAVAHKPVQSDFEGRVYRGGSLRIMAQIGG</sequence>
<feature type="binding site" evidence="12">
    <location>
        <position position="31"/>
    </location>
    <ligand>
        <name>[4Fe-4S] cluster</name>
        <dbReference type="ChEBI" id="CHEBI:49883"/>
        <label>1</label>
        <note>4Fe-4S-S-AdoMet</note>
    </ligand>
</feature>
<keyword evidence="4 12" id="KW-0479">Metal-binding</keyword>
<evidence type="ECO:0000256" key="1">
    <source>
        <dbReference type="ARBA" id="ARBA00012167"/>
    </source>
</evidence>
<feature type="binding site" evidence="12">
    <location>
        <position position="37"/>
    </location>
    <ligand>
        <name>S-adenosyl-L-methionine</name>
        <dbReference type="ChEBI" id="CHEBI:59789"/>
    </ligand>
</feature>
<keyword evidence="10 12" id="KW-0456">Lyase</keyword>
<evidence type="ECO:0000256" key="2">
    <source>
        <dbReference type="ARBA" id="ARBA00022485"/>
    </source>
</evidence>
<feature type="binding site" evidence="12">
    <location>
        <position position="265"/>
    </location>
    <ligand>
        <name>[4Fe-4S] cluster</name>
        <dbReference type="ChEBI" id="CHEBI:49883"/>
        <label>2</label>
        <note>4Fe-4S-substrate</note>
    </ligand>
</feature>
<feature type="binding site" evidence="12">
    <location>
        <position position="282"/>
    </location>
    <ligand>
        <name>[4Fe-4S] cluster</name>
        <dbReference type="ChEBI" id="CHEBI:49883"/>
        <label>2</label>
        <note>4Fe-4S-substrate</note>
    </ligand>
</feature>
<evidence type="ECO:0000256" key="7">
    <source>
        <dbReference type="ARBA" id="ARBA00023014"/>
    </source>
</evidence>
<dbReference type="InterPro" id="IPR006638">
    <property type="entry name" value="Elp3/MiaA/NifB-like_rSAM"/>
</dbReference>
<feature type="binding site" evidence="12">
    <location>
        <position position="166"/>
    </location>
    <ligand>
        <name>GTP</name>
        <dbReference type="ChEBI" id="CHEBI:37565"/>
    </ligand>
</feature>
<dbReference type="SFLD" id="SFLDS00029">
    <property type="entry name" value="Radical_SAM"/>
    <property type="match status" value="1"/>
</dbReference>
<keyword evidence="5 12" id="KW-0547">Nucleotide-binding</keyword>
<accession>A0A6J4IRG2</accession>
<dbReference type="CDD" id="cd01335">
    <property type="entry name" value="Radical_SAM"/>
    <property type="match status" value="1"/>
</dbReference>
<dbReference type="NCBIfam" id="TIGR02666">
    <property type="entry name" value="moaA"/>
    <property type="match status" value="1"/>
</dbReference>
<keyword evidence="6 12" id="KW-0408">Iron</keyword>
<dbReference type="SMART" id="SM00729">
    <property type="entry name" value="Elp3"/>
    <property type="match status" value="1"/>
</dbReference>
<dbReference type="AlphaFoldDB" id="A0A6J4IRG2"/>
<evidence type="ECO:0000256" key="12">
    <source>
        <dbReference type="HAMAP-Rule" id="MF_01225"/>
    </source>
</evidence>
<comment type="subunit">
    <text evidence="12">Monomer and homodimer.</text>
</comment>
<evidence type="ECO:0000256" key="4">
    <source>
        <dbReference type="ARBA" id="ARBA00022723"/>
    </source>
</evidence>
<reference evidence="14" key="1">
    <citation type="submission" date="2020-02" db="EMBL/GenBank/DDBJ databases">
        <authorList>
            <person name="Meier V. D."/>
        </authorList>
    </citation>
    <scope>NUCLEOTIDE SEQUENCE</scope>
    <source>
        <strain evidence="14">AVDCRST_MAG63</strain>
    </source>
</reference>
<dbReference type="InterPro" id="IPR007197">
    <property type="entry name" value="rSAM"/>
</dbReference>
<feature type="binding site" evidence="12">
    <location>
        <begin position="270"/>
        <end position="272"/>
    </location>
    <ligand>
        <name>GTP</name>
        <dbReference type="ChEBI" id="CHEBI:37565"/>
    </ligand>
</feature>
<dbReference type="UniPathway" id="UPA00344"/>
<keyword evidence="3 12" id="KW-0949">S-adenosyl-L-methionine</keyword>
<dbReference type="PANTHER" id="PTHR22960">
    <property type="entry name" value="MOLYBDOPTERIN COFACTOR SYNTHESIS PROTEIN A"/>
    <property type="match status" value="1"/>
</dbReference>
<feature type="domain" description="Radical SAM core" evidence="13">
    <location>
        <begin position="15"/>
        <end position="230"/>
    </location>
</feature>
<comment type="function">
    <text evidence="12">Catalyzes the cyclization of GTP to (8S)-3',8-cyclo-7,8-dihydroguanosine 5'-triphosphate.</text>
</comment>
<evidence type="ECO:0000259" key="13">
    <source>
        <dbReference type="PROSITE" id="PS51918"/>
    </source>
</evidence>
<dbReference type="PROSITE" id="PS01305">
    <property type="entry name" value="MOAA_NIFB_PQQE"/>
    <property type="match status" value="1"/>
</dbReference>
<dbReference type="SFLD" id="SFLDG01383">
    <property type="entry name" value="cyclic_pyranopterin_phosphate"/>
    <property type="match status" value="1"/>
</dbReference>
<feature type="binding site" evidence="12">
    <location>
        <position position="38"/>
    </location>
    <ligand>
        <name>[4Fe-4S] cluster</name>
        <dbReference type="ChEBI" id="CHEBI:49883"/>
        <label>1</label>
        <note>4Fe-4S-S-AdoMet</note>
    </ligand>
</feature>
<dbReference type="InterPro" id="IPR013785">
    <property type="entry name" value="Aldolase_TIM"/>
</dbReference>
<dbReference type="GO" id="GO:0061799">
    <property type="term" value="F:cyclic pyranopterin monophosphate synthase activity"/>
    <property type="evidence" value="ECO:0007669"/>
    <property type="project" value="TreeGrafter"/>
</dbReference>
<comment type="cofactor">
    <cofactor evidence="12">
        <name>[4Fe-4S] cluster</name>
        <dbReference type="ChEBI" id="CHEBI:49883"/>
    </cofactor>
    <text evidence="12">Binds 2 [4Fe-4S] clusters. Binds 1 [4Fe-4S] cluster coordinated with 3 cysteines and an exchangeable S-adenosyl-L-methionine and 1 [4Fe-4S] cluster coordinated with 3 cysteines and the GTP-derived substrate.</text>
</comment>
<dbReference type="Pfam" id="PF06463">
    <property type="entry name" value="Mob_synth_C"/>
    <property type="match status" value="1"/>
</dbReference>
<evidence type="ECO:0000313" key="14">
    <source>
        <dbReference type="EMBL" id="CAA9257936.1"/>
    </source>
</evidence>
<name>A0A6J4IRG2_9BACT</name>
<dbReference type="GO" id="GO:0061798">
    <property type="term" value="F:GTP 3',8'-cyclase activity"/>
    <property type="evidence" value="ECO:0007669"/>
    <property type="project" value="UniProtKB-UniRule"/>
</dbReference>
<dbReference type="PROSITE" id="PS51918">
    <property type="entry name" value="RADICAL_SAM"/>
    <property type="match status" value="1"/>
</dbReference>
<dbReference type="GO" id="GO:0005525">
    <property type="term" value="F:GTP binding"/>
    <property type="evidence" value="ECO:0007669"/>
    <property type="project" value="UniProtKB-UniRule"/>
</dbReference>
<gene>
    <name evidence="12" type="primary">moaA</name>
    <name evidence="14" type="ORF">AVDCRST_MAG63-2259</name>
</gene>
<dbReference type="SUPFAM" id="SSF102114">
    <property type="entry name" value="Radical SAM enzymes"/>
    <property type="match status" value="1"/>
</dbReference>
<dbReference type="HAMAP" id="MF_01225_B">
    <property type="entry name" value="MoaA_B"/>
    <property type="match status" value="1"/>
</dbReference>
<dbReference type="InterPro" id="IPR010505">
    <property type="entry name" value="MoaA_twitch"/>
</dbReference>
<dbReference type="InterPro" id="IPR050105">
    <property type="entry name" value="MoCo_biosynth_MoaA/MoaC"/>
</dbReference>
<organism evidence="14">
    <name type="scientific">uncultured Armatimonadetes bacterium</name>
    <dbReference type="NCBI Taxonomy" id="157466"/>
    <lineage>
        <taxon>Bacteria</taxon>
        <taxon>Bacillati</taxon>
        <taxon>Armatimonadota</taxon>
        <taxon>environmental samples</taxon>
    </lineage>
</organism>
<evidence type="ECO:0000256" key="5">
    <source>
        <dbReference type="ARBA" id="ARBA00022741"/>
    </source>
</evidence>
<comment type="similarity">
    <text evidence="12">Belongs to the radical SAM superfamily. MoaA family.</text>
</comment>
<keyword evidence="2 12" id="KW-0004">4Fe-4S</keyword>
<evidence type="ECO:0000256" key="11">
    <source>
        <dbReference type="ARBA" id="ARBA00048697"/>
    </source>
</evidence>
<evidence type="ECO:0000256" key="8">
    <source>
        <dbReference type="ARBA" id="ARBA00023134"/>
    </source>
</evidence>
<evidence type="ECO:0000256" key="9">
    <source>
        <dbReference type="ARBA" id="ARBA00023150"/>
    </source>
</evidence>